<proteinExistence type="predicted"/>
<dbReference type="RefSeq" id="XP_043000699.1">
    <property type="nucleotide sequence ID" value="XM_043144764.1"/>
</dbReference>
<protein>
    <submittedName>
        <fullName evidence="1">Uncharacterized protein</fullName>
    </submittedName>
</protein>
<dbReference type="EMBL" id="CP072758">
    <property type="protein sequence ID" value="QUC23026.1"/>
    <property type="molecule type" value="Genomic_DNA"/>
</dbReference>
<evidence type="ECO:0000313" key="1">
    <source>
        <dbReference type="EMBL" id="QUC23026.1"/>
    </source>
</evidence>
<sequence>MDASCQESTGKLSRYFYTSFQPLALYQTPRTAHRMAAKSNIVEFNSAPINNCVYSSSTETGLIKISDCGSPSCPNSEANPDKE</sequence>
<dbReference type="AlphaFoldDB" id="A0A8E5MKF2"/>
<dbReference type="GeneID" id="66068044"/>
<name>A0A8E5MKF2_USTVR</name>
<gene>
    <name evidence="1" type="ORF">UV8b_07267</name>
</gene>
<organism evidence="1 2">
    <name type="scientific">Ustilaginoidea virens</name>
    <name type="common">Rice false smut fungus</name>
    <name type="synonym">Villosiclava virens</name>
    <dbReference type="NCBI Taxonomy" id="1159556"/>
    <lineage>
        <taxon>Eukaryota</taxon>
        <taxon>Fungi</taxon>
        <taxon>Dikarya</taxon>
        <taxon>Ascomycota</taxon>
        <taxon>Pezizomycotina</taxon>
        <taxon>Sordariomycetes</taxon>
        <taxon>Hypocreomycetidae</taxon>
        <taxon>Hypocreales</taxon>
        <taxon>Clavicipitaceae</taxon>
        <taxon>Ustilaginoidea</taxon>
    </lineage>
</organism>
<dbReference type="Proteomes" id="UP000027002">
    <property type="component" value="Chromosome 6"/>
</dbReference>
<accession>A0A8E5MKF2</accession>
<reference evidence="1" key="1">
    <citation type="submission" date="2020-03" db="EMBL/GenBank/DDBJ databases">
        <title>A mixture of massive structural variations and highly conserved coding sequences in Ustilaginoidea virens genome.</title>
        <authorList>
            <person name="Zhang K."/>
            <person name="Zhao Z."/>
            <person name="Zhang Z."/>
            <person name="Li Y."/>
            <person name="Hsiang T."/>
            <person name="Sun W."/>
        </authorList>
    </citation>
    <scope>NUCLEOTIDE SEQUENCE</scope>
    <source>
        <strain evidence="1">UV-8b</strain>
    </source>
</reference>
<keyword evidence="2" id="KW-1185">Reference proteome</keyword>
<evidence type="ECO:0000313" key="2">
    <source>
        <dbReference type="Proteomes" id="UP000027002"/>
    </source>
</evidence>
<dbReference type="KEGG" id="uvi:66068044"/>